<dbReference type="Proteomes" id="UP001230504">
    <property type="component" value="Unassembled WGS sequence"/>
</dbReference>
<proteinExistence type="predicted"/>
<dbReference type="RefSeq" id="XP_060414820.1">
    <property type="nucleotide sequence ID" value="XM_060557697.1"/>
</dbReference>
<dbReference type="EMBL" id="JAHLJV010000025">
    <property type="protein sequence ID" value="KAK1593528.1"/>
    <property type="molecule type" value="Genomic_DNA"/>
</dbReference>
<evidence type="ECO:0000313" key="2">
    <source>
        <dbReference type="EMBL" id="KAK1593528.1"/>
    </source>
</evidence>
<gene>
    <name evidence="2" type="ORF">LY79DRAFT_552147</name>
</gene>
<organism evidence="2 3">
    <name type="scientific">Colletotrichum navitas</name>
    <dbReference type="NCBI Taxonomy" id="681940"/>
    <lineage>
        <taxon>Eukaryota</taxon>
        <taxon>Fungi</taxon>
        <taxon>Dikarya</taxon>
        <taxon>Ascomycota</taxon>
        <taxon>Pezizomycotina</taxon>
        <taxon>Sordariomycetes</taxon>
        <taxon>Hypocreomycetidae</taxon>
        <taxon>Glomerellales</taxon>
        <taxon>Glomerellaceae</taxon>
        <taxon>Colletotrichum</taxon>
        <taxon>Colletotrichum graminicola species complex</taxon>
    </lineage>
</organism>
<accession>A0AAD8Q0H4</accession>
<evidence type="ECO:0008006" key="4">
    <source>
        <dbReference type="Google" id="ProtNLM"/>
    </source>
</evidence>
<evidence type="ECO:0000313" key="3">
    <source>
        <dbReference type="Proteomes" id="UP001230504"/>
    </source>
</evidence>
<evidence type="ECO:0000256" key="1">
    <source>
        <dbReference type="SAM" id="SignalP"/>
    </source>
</evidence>
<dbReference type="GeneID" id="85441937"/>
<dbReference type="AlphaFoldDB" id="A0AAD8Q0H4"/>
<feature type="signal peptide" evidence="1">
    <location>
        <begin position="1"/>
        <end position="28"/>
    </location>
</feature>
<sequence>MLKKSGIAVKHSLLFMSLLSSLCGSCLLISLDSTHVYRSTIREARRLWDKRELGFHAATALTGKDFIGTRTSRPRFR</sequence>
<reference evidence="2" key="1">
    <citation type="submission" date="2021-06" db="EMBL/GenBank/DDBJ databases">
        <title>Comparative genomics, transcriptomics and evolutionary studies reveal genomic signatures of adaptation to plant cell wall in hemibiotrophic fungi.</title>
        <authorList>
            <consortium name="DOE Joint Genome Institute"/>
            <person name="Baroncelli R."/>
            <person name="Diaz J.F."/>
            <person name="Benocci T."/>
            <person name="Peng M."/>
            <person name="Battaglia E."/>
            <person name="Haridas S."/>
            <person name="Andreopoulos W."/>
            <person name="Labutti K."/>
            <person name="Pangilinan J."/>
            <person name="Floch G.L."/>
            <person name="Makela M.R."/>
            <person name="Henrissat B."/>
            <person name="Grigoriev I.V."/>
            <person name="Crouch J.A."/>
            <person name="De Vries R.P."/>
            <person name="Sukno S.A."/>
            <person name="Thon M.R."/>
        </authorList>
    </citation>
    <scope>NUCLEOTIDE SEQUENCE</scope>
    <source>
        <strain evidence="2">CBS 125086</strain>
    </source>
</reference>
<feature type="chain" id="PRO_5042274506" description="Secreted protein" evidence="1">
    <location>
        <begin position="29"/>
        <end position="77"/>
    </location>
</feature>
<keyword evidence="3" id="KW-1185">Reference proteome</keyword>
<comment type="caution">
    <text evidence="2">The sequence shown here is derived from an EMBL/GenBank/DDBJ whole genome shotgun (WGS) entry which is preliminary data.</text>
</comment>
<keyword evidence="1" id="KW-0732">Signal</keyword>
<protein>
    <recommendedName>
        <fullName evidence="4">Secreted protein</fullName>
    </recommendedName>
</protein>
<name>A0AAD8Q0H4_9PEZI</name>